<evidence type="ECO:0000313" key="2">
    <source>
        <dbReference type="EMBL" id="ODR48093.1"/>
    </source>
</evidence>
<evidence type="ECO:0000313" key="3">
    <source>
        <dbReference type="EMBL" id="ODR49275.1"/>
    </source>
</evidence>
<dbReference type="Gene3D" id="3.40.50.10170">
    <property type="match status" value="1"/>
</dbReference>
<dbReference type="InterPro" id="IPR003797">
    <property type="entry name" value="DegV"/>
</dbReference>
<protein>
    <submittedName>
        <fullName evidence="3">Fatty acid-binding protein DegV</fullName>
    </submittedName>
</protein>
<dbReference type="PANTHER" id="PTHR33434:SF2">
    <property type="entry name" value="FATTY ACID-BINDING PROTEIN TM_1468"/>
    <property type="match status" value="1"/>
</dbReference>
<reference evidence="3 4" key="2">
    <citation type="submission" date="2016-08" db="EMBL/GenBank/DDBJ databases">
        <authorList>
            <person name="Seilhamer J.J."/>
        </authorList>
    </citation>
    <scope>NUCLEOTIDE SEQUENCE [LARGE SCALE GENOMIC DNA]</scope>
    <source>
        <strain evidence="3 4">NML150140-1</strain>
    </source>
</reference>
<evidence type="ECO:0000256" key="1">
    <source>
        <dbReference type="ARBA" id="ARBA00023121"/>
    </source>
</evidence>
<dbReference type="EMBL" id="MEHA01000013">
    <property type="protein sequence ID" value="ODR49275.1"/>
    <property type="molecule type" value="Genomic_DNA"/>
</dbReference>
<dbReference type="AlphaFoldDB" id="A0A1E3UF66"/>
<dbReference type="InterPro" id="IPR050270">
    <property type="entry name" value="DegV_domain_contain"/>
</dbReference>
<dbReference type="Pfam" id="PF02645">
    <property type="entry name" value="DegV"/>
    <property type="match status" value="1"/>
</dbReference>
<sequence>MMDKQFQIISDSSCDLPPELAREKNIRVVPFYVSFDDKTYLKEVEEVGVREFYQRMVDNPGVYPKSSLPGIQDYYDAFEPYVKEGIPVFCICITTKFSGSMQSALSARGLILEKYPRAQIRVMDATVNTVLQGLLVLEAAAMQESGAGYEETIARMEEIKNTGRIFFTVGSMEYLKAGGRIGKVAGVAGALLGIKPVITLKQGEIFPSGIGRVRRKTMQKTVDLLLDYLRERGDDIGNYSIVIGYGYDRAEAESYRDMVMERLSVNYNIGGLPIYQIGATIGVHTGPYPLGLGILEKAIH</sequence>
<dbReference type="PROSITE" id="PS51482">
    <property type="entry name" value="DEGV"/>
    <property type="match status" value="1"/>
</dbReference>
<dbReference type="OrthoDB" id="9781230at2"/>
<comment type="caution">
    <text evidence="3">The sequence shown here is derived from an EMBL/GenBank/DDBJ whole genome shotgun (WGS) entry which is preliminary data.</text>
</comment>
<dbReference type="Proteomes" id="UP000094271">
    <property type="component" value="Unassembled WGS sequence"/>
</dbReference>
<dbReference type="InterPro" id="IPR043168">
    <property type="entry name" value="DegV_C"/>
</dbReference>
<dbReference type="GO" id="GO:0008289">
    <property type="term" value="F:lipid binding"/>
    <property type="evidence" value="ECO:0007669"/>
    <property type="project" value="UniProtKB-KW"/>
</dbReference>
<evidence type="ECO:0000313" key="4">
    <source>
        <dbReference type="Proteomes" id="UP000094271"/>
    </source>
</evidence>
<keyword evidence="1" id="KW-0446">Lipid-binding</keyword>
<dbReference type="Proteomes" id="UP000094869">
    <property type="component" value="Unassembled WGS sequence"/>
</dbReference>
<dbReference type="NCBIfam" id="TIGR00762">
    <property type="entry name" value="DegV"/>
    <property type="match status" value="1"/>
</dbReference>
<name>A0A1E3UF66_9FIRM</name>
<accession>A0A1E3UF66</accession>
<dbReference type="EMBL" id="MEHD01000043">
    <property type="protein sequence ID" value="ODR48093.1"/>
    <property type="molecule type" value="Genomic_DNA"/>
</dbReference>
<reference evidence="2 5" key="1">
    <citation type="submission" date="2016-08" db="EMBL/GenBank/DDBJ databases">
        <title>Characterization of Isolates of Eisenbergiella tayi Derived from Blood Cultures, Using Whole Genome Sequencing.</title>
        <authorList>
            <person name="Bernier A.-M."/>
            <person name="Burdz T."/>
            <person name="Wiebe D."/>
            <person name="Bernard K."/>
        </authorList>
    </citation>
    <scope>NUCLEOTIDE SEQUENCE [LARGE SCALE GENOMIC DNA]</scope>
    <source>
        <strain evidence="2 5">NML120146</strain>
    </source>
</reference>
<proteinExistence type="predicted"/>
<dbReference type="PANTHER" id="PTHR33434">
    <property type="entry name" value="DEGV DOMAIN-CONTAINING PROTEIN DR_1986-RELATED"/>
    <property type="match status" value="1"/>
</dbReference>
<evidence type="ECO:0000313" key="5">
    <source>
        <dbReference type="Proteomes" id="UP000094869"/>
    </source>
</evidence>
<organism evidence="3 4">
    <name type="scientific">Eisenbergiella tayi</name>
    <dbReference type="NCBI Taxonomy" id="1432052"/>
    <lineage>
        <taxon>Bacteria</taxon>
        <taxon>Bacillati</taxon>
        <taxon>Bacillota</taxon>
        <taxon>Clostridia</taxon>
        <taxon>Lachnospirales</taxon>
        <taxon>Lachnospiraceae</taxon>
        <taxon>Eisenbergiella</taxon>
    </lineage>
</organism>
<dbReference type="Gene3D" id="3.30.1180.10">
    <property type="match status" value="1"/>
</dbReference>
<keyword evidence="5" id="KW-1185">Reference proteome</keyword>
<dbReference type="SUPFAM" id="SSF82549">
    <property type="entry name" value="DAK1/DegV-like"/>
    <property type="match status" value="1"/>
</dbReference>
<gene>
    <name evidence="3" type="ORF">BEI59_17435</name>
    <name evidence="2" type="ORF">BEI63_24810</name>
</gene>